<dbReference type="EMBL" id="LAZR01009271">
    <property type="protein sequence ID" value="KKM73651.1"/>
    <property type="molecule type" value="Genomic_DNA"/>
</dbReference>
<protein>
    <submittedName>
        <fullName evidence="1">Uncharacterized protein</fullName>
    </submittedName>
</protein>
<dbReference type="AlphaFoldDB" id="A0A0F9KFX6"/>
<gene>
    <name evidence="1" type="ORF">LCGC14_1408400</name>
</gene>
<comment type="caution">
    <text evidence="1">The sequence shown here is derived from an EMBL/GenBank/DDBJ whole genome shotgun (WGS) entry which is preliminary data.</text>
</comment>
<reference evidence="1" key="1">
    <citation type="journal article" date="2015" name="Nature">
        <title>Complex archaea that bridge the gap between prokaryotes and eukaryotes.</title>
        <authorList>
            <person name="Spang A."/>
            <person name="Saw J.H."/>
            <person name="Jorgensen S.L."/>
            <person name="Zaremba-Niedzwiedzka K."/>
            <person name="Martijn J."/>
            <person name="Lind A.E."/>
            <person name="van Eijk R."/>
            <person name="Schleper C."/>
            <person name="Guy L."/>
            <person name="Ettema T.J."/>
        </authorList>
    </citation>
    <scope>NUCLEOTIDE SEQUENCE</scope>
</reference>
<proteinExistence type="predicted"/>
<name>A0A0F9KFX6_9ZZZZ</name>
<accession>A0A0F9KFX6</accession>
<evidence type="ECO:0000313" key="1">
    <source>
        <dbReference type="EMBL" id="KKM73651.1"/>
    </source>
</evidence>
<sequence>MLKRREFLTSICGLGIAALAPWALLAGTKWQRNEITWAKIKSKITDPIKNRIENVVADITIIPFDCDLHRFGDSDGFGDGLWVAT</sequence>
<organism evidence="1">
    <name type="scientific">marine sediment metagenome</name>
    <dbReference type="NCBI Taxonomy" id="412755"/>
    <lineage>
        <taxon>unclassified sequences</taxon>
        <taxon>metagenomes</taxon>
        <taxon>ecological metagenomes</taxon>
    </lineage>
</organism>